<feature type="region of interest" description="Disordered" evidence="3">
    <location>
        <begin position="465"/>
        <end position="548"/>
    </location>
</feature>
<reference evidence="5" key="1">
    <citation type="journal article" date="2021" name="J Fungi (Basel)">
        <title>Genomic and Metabolomic Analyses of the Marine Fungus Emericellopsis cladophorae: Insights into Saltwater Adaptability Mechanisms and Its Biosynthetic Potential.</title>
        <authorList>
            <person name="Goncalves M.F.M."/>
            <person name="Hilario S."/>
            <person name="Van de Peer Y."/>
            <person name="Esteves A.C."/>
            <person name="Alves A."/>
        </authorList>
    </citation>
    <scope>NUCLEOTIDE SEQUENCE</scope>
    <source>
        <strain evidence="5">MUM 19.33</strain>
    </source>
</reference>
<evidence type="ECO:0000313" key="6">
    <source>
        <dbReference type="Proteomes" id="UP001055219"/>
    </source>
</evidence>
<dbReference type="InterPro" id="IPR000637">
    <property type="entry name" value="HMGI/Y_DNA-bd_CS"/>
</dbReference>
<feature type="region of interest" description="Disordered" evidence="3">
    <location>
        <begin position="1"/>
        <end position="91"/>
    </location>
</feature>
<dbReference type="CDD" id="cd00067">
    <property type="entry name" value="GAL4"/>
    <property type="match status" value="1"/>
</dbReference>
<dbReference type="SUPFAM" id="SSF57701">
    <property type="entry name" value="Zn2/Cys6 DNA-binding domain"/>
    <property type="match status" value="1"/>
</dbReference>
<dbReference type="SMART" id="SM00066">
    <property type="entry name" value="GAL4"/>
    <property type="match status" value="1"/>
</dbReference>
<feature type="domain" description="Zn(2)-C6 fungal-type" evidence="4">
    <location>
        <begin position="110"/>
        <end position="138"/>
    </location>
</feature>
<dbReference type="GO" id="GO:0000981">
    <property type="term" value="F:DNA-binding transcription factor activity, RNA polymerase II-specific"/>
    <property type="evidence" value="ECO:0007669"/>
    <property type="project" value="InterPro"/>
</dbReference>
<dbReference type="AlphaFoldDB" id="A0A9P9XZI7"/>
<dbReference type="PROSITE" id="PS00354">
    <property type="entry name" value="HMGI_Y"/>
    <property type="match status" value="1"/>
</dbReference>
<dbReference type="PROSITE" id="PS00463">
    <property type="entry name" value="ZN2_CY6_FUNGAL_1"/>
    <property type="match status" value="1"/>
</dbReference>
<dbReference type="PANTHER" id="PTHR37534:SF38">
    <property type="entry name" value="ZN(2)-C6 FUNGAL-TYPE DOMAIN-CONTAINING PROTEIN"/>
    <property type="match status" value="1"/>
</dbReference>
<dbReference type="PROSITE" id="PS50048">
    <property type="entry name" value="ZN2_CY6_FUNGAL_2"/>
    <property type="match status" value="1"/>
</dbReference>
<reference evidence="5" key="2">
    <citation type="submission" date="2022-07" db="EMBL/GenBank/DDBJ databases">
        <authorList>
            <person name="Goncalves M.F.M."/>
            <person name="Hilario S."/>
            <person name="Van De Peer Y."/>
            <person name="Esteves A.C."/>
            <person name="Alves A."/>
        </authorList>
    </citation>
    <scope>NUCLEOTIDE SEQUENCE</scope>
    <source>
        <strain evidence="5">MUM 19.33</strain>
    </source>
</reference>
<evidence type="ECO:0000256" key="1">
    <source>
        <dbReference type="ARBA" id="ARBA00004123"/>
    </source>
</evidence>
<dbReference type="OrthoDB" id="5333823at2759"/>
<evidence type="ECO:0000259" key="4">
    <source>
        <dbReference type="PROSITE" id="PS50048"/>
    </source>
</evidence>
<sequence>MQTNDATAPYAAEYPASSTYADSWGSGGNAEDLEIDQEETQWEQDSEGALVIPKVEADEDIPLDQVKPAPTNDSTTSPAKVKRPRGRPRKHPLVSVVSATKVTKGRSKTGCITCRKRKKKCDEAKPRCMNCEKNAVVCEGYHEKQVWRSGKERAEQERIEQTASITNFPLFHGVETTEDRIFWKHYVSNLSNLLTVEGESRNAFKDIILHLANRHQGLMHSILSISSKHIDWDAPYGKKMLDENPTNLFALQERSVHHHDEAMKRFWEDMSHTVDRNDPHYESEEYQTTLCARYGQIMCRVLQTRIEGNNSGEHRLHLKGYQALIADSPPLDPTFYSFITEFFQYHIYADDLLWHPDTSPERLSSEDWRPIAPIQPQRLVGVSDGLLHWLAVVSGLRVVIRQNMIMGTTEPPVDYMMLFRAAEINSAIQEWQPEWPATDSRHRICLLYKQTMFIYLFRTIYPPSATPQSTVSGLSSTPSSSSSTPQRRASMAASVVSTASAPMSSSTYNSYPPHRGPTRHSSMHEYDSRGYASSRGSSPQNKKRAVLDDPRLISAVDESLSLLESFGPSDPAQTLLLIPCMLVGVACFDLERRERLRKALRAVRGYTGLRNCDRILELLGGVWALMDDSEWVAVWDWQAVARRMGVDVLCA</sequence>
<keyword evidence="6" id="KW-1185">Reference proteome</keyword>
<dbReference type="PANTHER" id="PTHR37534">
    <property type="entry name" value="TRANSCRIPTIONAL ACTIVATOR PROTEIN UGA3"/>
    <property type="match status" value="1"/>
</dbReference>
<evidence type="ECO:0000313" key="5">
    <source>
        <dbReference type="EMBL" id="KAI6780774.1"/>
    </source>
</evidence>
<dbReference type="RefSeq" id="XP_051361630.1">
    <property type="nucleotide sequence ID" value="XM_051507134.1"/>
</dbReference>
<dbReference type="GO" id="GO:0008270">
    <property type="term" value="F:zinc ion binding"/>
    <property type="evidence" value="ECO:0007669"/>
    <property type="project" value="InterPro"/>
</dbReference>
<feature type="compositionally biased region" description="Basic residues" evidence="3">
    <location>
        <begin position="80"/>
        <end position="91"/>
    </location>
</feature>
<evidence type="ECO:0000256" key="3">
    <source>
        <dbReference type="SAM" id="MobiDB-lite"/>
    </source>
</evidence>
<dbReference type="GO" id="GO:0005634">
    <property type="term" value="C:nucleus"/>
    <property type="evidence" value="ECO:0007669"/>
    <property type="project" value="UniProtKB-SubCell"/>
</dbReference>
<organism evidence="5 6">
    <name type="scientific">Emericellopsis cladophorae</name>
    <dbReference type="NCBI Taxonomy" id="2686198"/>
    <lineage>
        <taxon>Eukaryota</taxon>
        <taxon>Fungi</taxon>
        <taxon>Dikarya</taxon>
        <taxon>Ascomycota</taxon>
        <taxon>Pezizomycotina</taxon>
        <taxon>Sordariomycetes</taxon>
        <taxon>Hypocreomycetidae</taxon>
        <taxon>Hypocreales</taxon>
        <taxon>Bionectriaceae</taxon>
        <taxon>Emericellopsis</taxon>
    </lineage>
</organism>
<dbReference type="Gene3D" id="4.10.240.10">
    <property type="entry name" value="Zn(2)-C6 fungal-type DNA-binding domain"/>
    <property type="match status" value="1"/>
</dbReference>
<dbReference type="InterPro" id="IPR001138">
    <property type="entry name" value="Zn2Cys6_DnaBD"/>
</dbReference>
<dbReference type="InterPro" id="IPR021858">
    <property type="entry name" value="Fun_TF"/>
</dbReference>
<accession>A0A9P9XZI7</accession>
<comment type="caution">
    <text evidence="5">The sequence shown here is derived from an EMBL/GenBank/DDBJ whole genome shotgun (WGS) entry which is preliminary data.</text>
</comment>
<evidence type="ECO:0000256" key="2">
    <source>
        <dbReference type="ARBA" id="ARBA00023242"/>
    </source>
</evidence>
<gene>
    <name evidence="5" type="ORF">J7T54_001082</name>
</gene>
<protein>
    <submittedName>
        <fullName evidence="5">Transcriptional regulatory protein-like protein</fullName>
    </submittedName>
</protein>
<feature type="compositionally biased region" description="Low complexity" evidence="3">
    <location>
        <begin position="469"/>
        <end position="507"/>
    </location>
</feature>
<dbReference type="InterPro" id="IPR036864">
    <property type="entry name" value="Zn2-C6_fun-type_DNA-bd_sf"/>
</dbReference>
<dbReference type="GO" id="GO:0000976">
    <property type="term" value="F:transcription cis-regulatory region binding"/>
    <property type="evidence" value="ECO:0007669"/>
    <property type="project" value="TreeGrafter"/>
</dbReference>
<dbReference type="Pfam" id="PF00172">
    <property type="entry name" value="Zn_clus"/>
    <property type="match status" value="1"/>
</dbReference>
<dbReference type="Proteomes" id="UP001055219">
    <property type="component" value="Unassembled WGS sequence"/>
</dbReference>
<dbReference type="GeneID" id="75827601"/>
<proteinExistence type="predicted"/>
<name>A0A9P9XZI7_9HYPO</name>
<comment type="subcellular location">
    <subcellularLocation>
        <location evidence="1">Nucleus</location>
    </subcellularLocation>
</comment>
<keyword evidence="2" id="KW-0539">Nucleus</keyword>
<feature type="compositionally biased region" description="Acidic residues" evidence="3">
    <location>
        <begin position="31"/>
        <end position="46"/>
    </location>
</feature>
<dbReference type="Pfam" id="PF11951">
    <property type="entry name" value="Fungal_trans_2"/>
    <property type="match status" value="2"/>
</dbReference>
<dbReference type="GO" id="GO:0045944">
    <property type="term" value="P:positive regulation of transcription by RNA polymerase II"/>
    <property type="evidence" value="ECO:0007669"/>
    <property type="project" value="TreeGrafter"/>
</dbReference>
<dbReference type="EMBL" id="JAGIXG020000028">
    <property type="protein sequence ID" value="KAI6780774.1"/>
    <property type="molecule type" value="Genomic_DNA"/>
</dbReference>